<protein>
    <recommendedName>
        <fullName evidence="4">Pollen Ole e 1 allergen and extensin family protein</fullName>
    </recommendedName>
</protein>
<keyword evidence="3" id="KW-1185">Reference proteome</keyword>
<dbReference type="AlphaFoldDB" id="A0A2P5EW66"/>
<keyword evidence="1" id="KW-0732">Signal</keyword>
<name>A0A2P5EW66_TREOI</name>
<evidence type="ECO:0000256" key="1">
    <source>
        <dbReference type="SAM" id="SignalP"/>
    </source>
</evidence>
<dbReference type="InterPro" id="IPR040404">
    <property type="entry name" value="Phylloplanin-like"/>
</dbReference>
<feature type="signal peptide" evidence="1">
    <location>
        <begin position="1"/>
        <end position="21"/>
    </location>
</feature>
<evidence type="ECO:0000313" key="3">
    <source>
        <dbReference type="Proteomes" id="UP000237000"/>
    </source>
</evidence>
<evidence type="ECO:0000313" key="2">
    <source>
        <dbReference type="EMBL" id="PON89781.1"/>
    </source>
</evidence>
<gene>
    <name evidence="2" type="ORF">TorRG33x02_144610</name>
</gene>
<comment type="caution">
    <text evidence="2">The sequence shown here is derived from an EMBL/GenBank/DDBJ whole genome shotgun (WGS) entry which is preliminary data.</text>
</comment>
<dbReference type="Proteomes" id="UP000237000">
    <property type="component" value="Unassembled WGS sequence"/>
</dbReference>
<dbReference type="InParanoid" id="A0A2P5EW66"/>
<accession>A0A2P5EW66</accession>
<organism evidence="2 3">
    <name type="scientific">Trema orientale</name>
    <name type="common">Charcoal tree</name>
    <name type="synonym">Celtis orientalis</name>
    <dbReference type="NCBI Taxonomy" id="63057"/>
    <lineage>
        <taxon>Eukaryota</taxon>
        <taxon>Viridiplantae</taxon>
        <taxon>Streptophyta</taxon>
        <taxon>Embryophyta</taxon>
        <taxon>Tracheophyta</taxon>
        <taxon>Spermatophyta</taxon>
        <taxon>Magnoliopsida</taxon>
        <taxon>eudicotyledons</taxon>
        <taxon>Gunneridae</taxon>
        <taxon>Pentapetalae</taxon>
        <taxon>rosids</taxon>
        <taxon>fabids</taxon>
        <taxon>Rosales</taxon>
        <taxon>Cannabaceae</taxon>
        <taxon>Trema</taxon>
    </lineage>
</organism>
<dbReference type="PANTHER" id="PTHR34458">
    <property type="entry name" value="POLLEN OLE E 1 ALLERGEN AND EXTENSIN FAMILY PROTEIN-RELATED"/>
    <property type="match status" value="1"/>
</dbReference>
<dbReference type="PANTHER" id="PTHR34458:SF11">
    <property type="entry name" value="MD-2-RELATED LIPID-RECOGNITION DOMAIN-CONTAINING PROTEIN"/>
    <property type="match status" value="1"/>
</dbReference>
<dbReference type="EMBL" id="JXTC01000090">
    <property type="protein sequence ID" value="PON89781.1"/>
    <property type="molecule type" value="Genomic_DNA"/>
</dbReference>
<reference evidence="3" key="1">
    <citation type="submission" date="2016-06" db="EMBL/GenBank/DDBJ databases">
        <title>Parallel loss of symbiosis genes in relatives of nitrogen-fixing non-legume Parasponia.</title>
        <authorList>
            <person name="Van Velzen R."/>
            <person name="Holmer R."/>
            <person name="Bu F."/>
            <person name="Rutten L."/>
            <person name="Van Zeijl A."/>
            <person name="Liu W."/>
            <person name="Santuari L."/>
            <person name="Cao Q."/>
            <person name="Sharma T."/>
            <person name="Shen D."/>
            <person name="Roswanjaya Y."/>
            <person name="Wardhani T."/>
            <person name="Kalhor M.S."/>
            <person name="Jansen J."/>
            <person name="Van den Hoogen J."/>
            <person name="Gungor B."/>
            <person name="Hartog M."/>
            <person name="Hontelez J."/>
            <person name="Verver J."/>
            <person name="Yang W.-C."/>
            <person name="Schijlen E."/>
            <person name="Repin R."/>
            <person name="Schilthuizen M."/>
            <person name="Schranz E."/>
            <person name="Heidstra R."/>
            <person name="Miyata K."/>
            <person name="Fedorova E."/>
            <person name="Kohlen W."/>
            <person name="Bisseling T."/>
            <person name="Smit S."/>
            <person name="Geurts R."/>
        </authorList>
    </citation>
    <scope>NUCLEOTIDE SEQUENCE [LARGE SCALE GENOMIC DNA]</scope>
    <source>
        <strain evidence="3">cv. RG33-2</strain>
    </source>
</reference>
<dbReference type="FunCoup" id="A0A2P5EW66">
    <property type="interactions" value="49"/>
</dbReference>
<sequence length="162" mass="17560">MGAYRLVLLKIWVLLIAASTASDIVDSCSMSHDITDQDPKLLYRIRILGLLKCSSNSEICPPLAGAKVIFSCDGGKIALADTMTETDGFYEIVVDIEKSINPHNLSDNDCRIVVGLPVARCEVFPSAGTLEAPLSPRGTYPDEFLGLVANYEAGPLHYNPPY</sequence>
<proteinExistence type="predicted"/>
<evidence type="ECO:0008006" key="4">
    <source>
        <dbReference type="Google" id="ProtNLM"/>
    </source>
</evidence>
<feature type="chain" id="PRO_5015151112" description="Pollen Ole e 1 allergen and extensin family protein" evidence="1">
    <location>
        <begin position="22"/>
        <end position="162"/>
    </location>
</feature>